<dbReference type="EMBL" id="FOWX01000043">
    <property type="protein sequence ID" value="SFQ22516.1"/>
    <property type="molecule type" value="Genomic_DNA"/>
</dbReference>
<dbReference type="Proteomes" id="UP000198784">
    <property type="component" value="Unassembled WGS sequence"/>
</dbReference>
<evidence type="ECO:0000313" key="3">
    <source>
        <dbReference type="Proteomes" id="UP000198784"/>
    </source>
</evidence>
<feature type="chain" id="PRO_5011590169" evidence="1">
    <location>
        <begin position="22"/>
        <end position="59"/>
    </location>
</feature>
<gene>
    <name evidence="2" type="ORF">SAMN05216190_14320</name>
</gene>
<organism evidence="2 3">
    <name type="scientific">Pseudomonas borbori</name>
    <dbReference type="NCBI Taxonomy" id="289003"/>
    <lineage>
        <taxon>Bacteria</taxon>
        <taxon>Pseudomonadati</taxon>
        <taxon>Pseudomonadota</taxon>
        <taxon>Gammaproteobacteria</taxon>
        <taxon>Pseudomonadales</taxon>
        <taxon>Pseudomonadaceae</taxon>
        <taxon>Pseudomonas</taxon>
    </lineage>
</organism>
<sequence>MKKTRMASMPIRMLMSTSASNSVFVAFPIQNVNAYSSRLKRRMVRLHSMATKYPINYLG</sequence>
<accession>A0A1I5WSU1</accession>
<keyword evidence="3" id="KW-1185">Reference proteome</keyword>
<evidence type="ECO:0000256" key="1">
    <source>
        <dbReference type="SAM" id="SignalP"/>
    </source>
</evidence>
<evidence type="ECO:0000313" key="2">
    <source>
        <dbReference type="EMBL" id="SFQ22516.1"/>
    </source>
</evidence>
<proteinExistence type="predicted"/>
<name>A0A1I5WSU1_9PSED</name>
<reference evidence="3" key="1">
    <citation type="submission" date="2016-10" db="EMBL/GenBank/DDBJ databases">
        <authorList>
            <person name="Varghese N."/>
            <person name="Submissions S."/>
        </authorList>
    </citation>
    <scope>NUCLEOTIDE SEQUENCE [LARGE SCALE GENOMIC DNA]</scope>
    <source>
        <strain evidence="3">DSM 17834</strain>
    </source>
</reference>
<feature type="signal peptide" evidence="1">
    <location>
        <begin position="1"/>
        <end position="21"/>
    </location>
</feature>
<protein>
    <submittedName>
        <fullName evidence="2">Uncharacterized protein</fullName>
    </submittedName>
</protein>
<keyword evidence="1" id="KW-0732">Signal</keyword>
<dbReference type="AlphaFoldDB" id="A0A1I5WSU1"/>